<name>A0A4Y2RN43_ARAVE</name>
<evidence type="ECO:0000313" key="2">
    <source>
        <dbReference type="EMBL" id="GBN77227.1"/>
    </source>
</evidence>
<organism evidence="2 3">
    <name type="scientific">Araneus ventricosus</name>
    <name type="common">Orbweaver spider</name>
    <name type="synonym">Epeira ventricosa</name>
    <dbReference type="NCBI Taxonomy" id="182803"/>
    <lineage>
        <taxon>Eukaryota</taxon>
        <taxon>Metazoa</taxon>
        <taxon>Ecdysozoa</taxon>
        <taxon>Arthropoda</taxon>
        <taxon>Chelicerata</taxon>
        <taxon>Arachnida</taxon>
        <taxon>Araneae</taxon>
        <taxon>Araneomorphae</taxon>
        <taxon>Entelegynae</taxon>
        <taxon>Araneoidea</taxon>
        <taxon>Araneidae</taxon>
        <taxon>Araneus</taxon>
    </lineage>
</organism>
<reference evidence="2 3" key="1">
    <citation type="journal article" date="2019" name="Sci. Rep.">
        <title>Orb-weaving spider Araneus ventricosus genome elucidates the spidroin gene catalogue.</title>
        <authorList>
            <person name="Kono N."/>
            <person name="Nakamura H."/>
            <person name="Ohtoshi R."/>
            <person name="Moran D.A.P."/>
            <person name="Shinohara A."/>
            <person name="Yoshida Y."/>
            <person name="Fujiwara M."/>
            <person name="Mori M."/>
            <person name="Tomita M."/>
            <person name="Arakawa K."/>
        </authorList>
    </citation>
    <scope>NUCLEOTIDE SEQUENCE [LARGE SCALE GENOMIC DNA]</scope>
</reference>
<evidence type="ECO:0000256" key="1">
    <source>
        <dbReference type="SAM" id="MobiDB-lite"/>
    </source>
</evidence>
<dbReference type="EMBL" id="BGPR01017762">
    <property type="protein sequence ID" value="GBN77227.1"/>
    <property type="molecule type" value="Genomic_DNA"/>
</dbReference>
<gene>
    <name evidence="2" type="ORF">AVEN_85246_1</name>
</gene>
<proteinExistence type="predicted"/>
<feature type="region of interest" description="Disordered" evidence="1">
    <location>
        <begin position="47"/>
        <end position="77"/>
    </location>
</feature>
<evidence type="ECO:0000313" key="3">
    <source>
        <dbReference type="Proteomes" id="UP000499080"/>
    </source>
</evidence>
<dbReference type="Proteomes" id="UP000499080">
    <property type="component" value="Unassembled WGS sequence"/>
</dbReference>
<sequence>MGNDRKSSKTHGAFWGGGIVRSHYDYLVHFQLVQRMNCREQKKKIEFNNDKENAQPWTKCENGIPSSQNGNEIECGKQERKTVNSAFYDKNVE</sequence>
<accession>A0A4Y2RN43</accession>
<keyword evidence="3" id="KW-1185">Reference proteome</keyword>
<protein>
    <submittedName>
        <fullName evidence="2">Uncharacterized protein</fullName>
    </submittedName>
</protein>
<comment type="caution">
    <text evidence="2">The sequence shown here is derived from an EMBL/GenBank/DDBJ whole genome shotgun (WGS) entry which is preliminary data.</text>
</comment>
<dbReference type="AlphaFoldDB" id="A0A4Y2RN43"/>